<comment type="caution">
    <text evidence="1">The sequence shown here is derived from an EMBL/GenBank/DDBJ whole genome shotgun (WGS) entry which is preliminary data.</text>
</comment>
<gene>
    <name evidence="1" type="ORF">DPMN_093474</name>
</gene>
<dbReference type="AlphaFoldDB" id="A0A9D4R1X6"/>
<keyword evidence="2" id="KW-1185">Reference proteome</keyword>
<feature type="non-terminal residue" evidence="1">
    <location>
        <position position="56"/>
    </location>
</feature>
<dbReference type="EMBL" id="JAIWYP010000003">
    <property type="protein sequence ID" value="KAH3850997.1"/>
    <property type="molecule type" value="Genomic_DNA"/>
</dbReference>
<protein>
    <submittedName>
        <fullName evidence="1">Uncharacterized protein</fullName>
    </submittedName>
</protein>
<organism evidence="1 2">
    <name type="scientific">Dreissena polymorpha</name>
    <name type="common">Zebra mussel</name>
    <name type="synonym">Mytilus polymorpha</name>
    <dbReference type="NCBI Taxonomy" id="45954"/>
    <lineage>
        <taxon>Eukaryota</taxon>
        <taxon>Metazoa</taxon>
        <taxon>Spiralia</taxon>
        <taxon>Lophotrochozoa</taxon>
        <taxon>Mollusca</taxon>
        <taxon>Bivalvia</taxon>
        <taxon>Autobranchia</taxon>
        <taxon>Heteroconchia</taxon>
        <taxon>Euheterodonta</taxon>
        <taxon>Imparidentia</taxon>
        <taxon>Neoheterodontei</taxon>
        <taxon>Myida</taxon>
        <taxon>Dreissenoidea</taxon>
        <taxon>Dreissenidae</taxon>
        <taxon>Dreissena</taxon>
    </lineage>
</organism>
<proteinExistence type="predicted"/>
<sequence>MPASESACFQHVFAPCRSSLKEVSSRKRALANSVDPDETPHAASHQGLRYLLKGIS</sequence>
<evidence type="ECO:0000313" key="2">
    <source>
        <dbReference type="Proteomes" id="UP000828390"/>
    </source>
</evidence>
<evidence type="ECO:0000313" key="1">
    <source>
        <dbReference type="EMBL" id="KAH3850997.1"/>
    </source>
</evidence>
<name>A0A9D4R1X6_DREPO</name>
<reference evidence="1" key="2">
    <citation type="submission" date="2020-11" db="EMBL/GenBank/DDBJ databases">
        <authorList>
            <person name="McCartney M.A."/>
            <person name="Auch B."/>
            <person name="Kono T."/>
            <person name="Mallez S."/>
            <person name="Becker A."/>
            <person name="Gohl D.M."/>
            <person name="Silverstein K.A.T."/>
            <person name="Koren S."/>
            <person name="Bechman K.B."/>
            <person name="Herman A."/>
            <person name="Abrahante J.E."/>
            <person name="Garbe J."/>
        </authorList>
    </citation>
    <scope>NUCLEOTIDE SEQUENCE</scope>
    <source>
        <strain evidence="1">Duluth1</strain>
        <tissue evidence="1">Whole animal</tissue>
    </source>
</reference>
<accession>A0A9D4R1X6</accession>
<dbReference type="Proteomes" id="UP000828390">
    <property type="component" value="Unassembled WGS sequence"/>
</dbReference>
<reference evidence="1" key="1">
    <citation type="journal article" date="2019" name="bioRxiv">
        <title>The Genome of the Zebra Mussel, Dreissena polymorpha: A Resource for Invasive Species Research.</title>
        <authorList>
            <person name="McCartney M.A."/>
            <person name="Auch B."/>
            <person name="Kono T."/>
            <person name="Mallez S."/>
            <person name="Zhang Y."/>
            <person name="Obille A."/>
            <person name="Becker A."/>
            <person name="Abrahante J.E."/>
            <person name="Garbe J."/>
            <person name="Badalamenti J.P."/>
            <person name="Herman A."/>
            <person name="Mangelson H."/>
            <person name="Liachko I."/>
            <person name="Sullivan S."/>
            <person name="Sone E.D."/>
            <person name="Koren S."/>
            <person name="Silverstein K.A.T."/>
            <person name="Beckman K.B."/>
            <person name="Gohl D.M."/>
        </authorList>
    </citation>
    <scope>NUCLEOTIDE SEQUENCE</scope>
    <source>
        <strain evidence="1">Duluth1</strain>
        <tissue evidence="1">Whole animal</tissue>
    </source>
</reference>